<evidence type="ECO:0000313" key="5">
    <source>
        <dbReference type="Proteomes" id="UP001163823"/>
    </source>
</evidence>
<evidence type="ECO:0000259" key="3">
    <source>
        <dbReference type="SMART" id="SM00835"/>
    </source>
</evidence>
<gene>
    <name evidence="4" type="ORF">O6P43_024735</name>
</gene>
<dbReference type="PANTHER" id="PTHR31189:SF7">
    <property type="entry name" value="OS03G0197300 PROTEIN"/>
    <property type="match status" value="1"/>
</dbReference>
<evidence type="ECO:0000256" key="1">
    <source>
        <dbReference type="SAM" id="MobiDB-lite"/>
    </source>
</evidence>
<feature type="domain" description="Cupin type-1" evidence="3">
    <location>
        <begin position="45"/>
        <end position="193"/>
    </location>
</feature>
<feature type="compositionally biased region" description="Basic and acidic residues" evidence="1">
    <location>
        <begin position="742"/>
        <end position="757"/>
    </location>
</feature>
<dbReference type="PANTHER" id="PTHR31189">
    <property type="entry name" value="OS03G0336100 PROTEIN-RELATED"/>
    <property type="match status" value="1"/>
</dbReference>
<dbReference type="Gene3D" id="2.60.120.10">
    <property type="entry name" value="Jelly Rolls"/>
    <property type="match status" value="2"/>
</dbReference>
<protein>
    <submittedName>
        <fullName evidence="4">Vicilin-like seed storage protein</fullName>
    </submittedName>
</protein>
<sequence>MLILKSLLFSTFSFFLLVLFLSILPNVKAFSEEDISAGVGPVVKSDQRRSLVATGYGEISAIDIHDGYKGPYHLQFFTLEPNSLFLPVLLHADMIFYVQTGSGRLSWADGEDIVRVELQQGDIYMVRAGSVFHLHSSLEPERQKLRITAIFANTDDDLYEPSIGAYSSIADLVRSFDKKVLQAAFKAPEELIKEITSGTKSPAIVHAVSKEEPTFWQFEARFLKALLGSEGQMVSNKKKTRTFNILHADPDFENCNGRSVTVTNKKWKLLKGSNIGLFMVNLTRGAMMGPHWNPMASEIAIVLQGEGMVRVVCSSNSKKQECRNMRFKVQQGDVFAVPRFHPMAQMSYNSDSLVFVGFSTTSRKNHPQILAGKSSVLQTLDKQVLAMSFNVSNTTIDQLLASQDDSVIFECISCAEEEERKMQEEIEREKEEEEARKREEEEAKRREEEERKREQEEEEARRREEEEARRREEEERKREQEEEARKRKEEEARSREEEERKREQEEEARREEEAAGEREKERKRQEEEKRREEEEAQREQEDARRQEEEREEKRRQEEEAAREREKERKRQEEEKRREEEEEAQREQEEARRQQKEREEKRQEEEAARERERESKRQEEEKRREEEEEAQREQEEDSGDNKKERKEKRRQEEERRREEEEAAAEREQEEGRRQQKERERKRTQEEEKRGEGQQEEKRGEEEERRQREAEQEQEEARRQQEERQRKREKEEEQARQEGQGQEPDERIRRAEYYNRAKE</sequence>
<feature type="compositionally biased region" description="Basic and acidic residues" evidence="1">
    <location>
        <begin position="638"/>
        <end position="734"/>
    </location>
</feature>
<comment type="caution">
    <text evidence="4">The sequence shown here is derived from an EMBL/GenBank/DDBJ whole genome shotgun (WGS) entry which is preliminary data.</text>
</comment>
<dbReference type="InterPro" id="IPR006045">
    <property type="entry name" value="Cupin_1"/>
</dbReference>
<feature type="chain" id="PRO_5042086773" evidence="2">
    <location>
        <begin position="30"/>
        <end position="757"/>
    </location>
</feature>
<dbReference type="AlphaFoldDB" id="A0AAD7L854"/>
<organism evidence="4 5">
    <name type="scientific">Quillaja saponaria</name>
    <name type="common">Soap bark tree</name>
    <dbReference type="NCBI Taxonomy" id="32244"/>
    <lineage>
        <taxon>Eukaryota</taxon>
        <taxon>Viridiplantae</taxon>
        <taxon>Streptophyta</taxon>
        <taxon>Embryophyta</taxon>
        <taxon>Tracheophyta</taxon>
        <taxon>Spermatophyta</taxon>
        <taxon>Magnoliopsida</taxon>
        <taxon>eudicotyledons</taxon>
        <taxon>Gunneridae</taxon>
        <taxon>Pentapetalae</taxon>
        <taxon>rosids</taxon>
        <taxon>fabids</taxon>
        <taxon>Fabales</taxon>
        <taxon>Quillajaceae</taxon>
        <taxon>Quillaja</taxon>
    </lineage>
</organism>
<dbReference type="InterPro" id="IPR014710">
    <property type="entry name" value="RmlC-like_jellyroll"/>
</dbReference>
<name>A0AAD7L854_QUISA</name>
<dbReference type="Proteomes" id="UP001163823">
    <property type="component" value="Chromosome 10"/>
</dbReference>
<feature type="compositionally biased region" description="Acidic residues" evidence="1">
    <location>
        <begin position="625"/>
        <end position="637"/>
    </location>
</feature>
<feature type="domain" description="Cupin type-1" evidence="3">
    <location>
        <begin position="243"/>
        <end position="397"/>
    </location>
</feature>
<proteinExistence type="predicted"/>
<reference evidence="4" key="1">
    <citation type="journal article" date="2023" name="Science">
        <title>Elucidation of the pathway for biosynthesis of saponin adjuvants from the soapbark tree.</title>
        <authorList>
            <person name="Reed J."/>
            <person name="Orme A."/>
            <person name="El-Demerdash A."/>
            <person name="Owen C."/>
            <person name="Martin L.B.B."/>
            <person name="Misra R.C."/>
            <person name="Kikuchi S."/>
            <person name="Rejzek M."/>
            <person name="Martin A.C."/>
            <person name="Harkess A."/>
            <person name="Leebens-Mack J."/>
            <person name="Louveau T."/>
            <person name="Stephenson M.J."/>
            <person name="Osbourn A."/>
        </authorList>
    </citation>
    <scope>NUCLEOTIDE SEQUENCE</scope>
    <source>
        <strain evidence="4">S10</strain>
    </source>
</reference>
<dbReference type="EMBL" id="JARAOO010000010">
    <property type="protein sequence ID" value="KAJ7952973.1"/>
    <property type="molecule type" value="Genomic_DNA"/>
</dbReference>
<keyword evidence="5" id="KW-1185">Reference proteome</keyword>
<dbReference type="Pfam" id="PF00190">
    <property type="entry name" value="Cupin_1"/>
    <property type="match status" value="1"/>
</dbReference>
<evidence type="ECO:0000256" key="2">
    <source>
        <dbReference type="SAM" id="SignalP"/>
    </source>
</evidence>
<accession>A0AAD7L854</accession>
<feature type="signal peptide" evidence="2">
    <location>
        <begin position="1"/>
        <end position="29"/>
    </location>
</feature>
<dbReference type="CDD" id="cd02244">
    <property type="entry name" value="cupin_7S_vicilin-like_N"/>
    <property type="match status" value="1"/>
</dbReference>
<dbReference type="InterPro" id="IPR011051">
    <property type="entry name" value="RmlC_Cupin_sf"/>
</dbReference>
<dbReference type="KEGG" id="qsa:O6P43_024735"/>
<dbReference type="InterPro" id="IPR050253">
    <property type="entry name" value="Seed_Storage-Functional"/>
</dbReference>
<feature type="compositionally biased region" description="Basic and acidic residues" evidence="1">
    <location>
        <begin position="423"/>
        <end position="624"/>
    </location>
</feature>
<feature type="region of interest" description="Disordered" evidence="1">
    <location>
        <begin position="423"/>
        <end position="757"/>
    </location>
</feature>
<dbReference type="SMART" id="SM00835">
    <property type="entry name" value="Cupin_1"/>
    <property type="match status" value="2"/>
</dbReference>
<evidence type="ECO:0000313" key="4">
    <source>
        <dbReference type="EMBL" id="KAJ7952973.1"/>
    </source>
</evidence>
<keyword evidence="2" id="KW-0732">Signal</keyword>
<dbReference type="SUPFAM" id="SSF51182">
    <property type="entry name" value="RmlC-like cupins"/>
    <property type="match status" value="1"/>
</dbReference>
<dbReference type="CDD" id="cd02245">
    <property type="entry name" value="cupin_7S_vicilin-like_C"/>
    <property type="match status" value="1"/>
</dbReference>